<reference evidence="3 4" key="1">
    <citation type="journal article" date="2022" name="Nat. Ecol. Evol.">
        <title>A masculinizing supergene underlies an exaggerated male reproductive morph in a spider.</title>
        <authorList>
            <person name="Hendrickx F."/>
            <person name="De Corte Z."/>
            <person name="Sonet G."/>
            <person name="Van Belleghem S.M."/>
            <person name="Kostlbacher S."/>
            <person name="Vangestel C."/>
        </authorList>
    </citation>
    <scope>NUCLEOTIDE SEQUENCE [LARGE SCALE GENOMIC DNA]</scope>
    <source>
        <strain evidence="3">W744_W776</strain>
    </source>
</reference>
<dbReference type="Proteomes" id="UP000827092">
    <property type="component" value="Unassembled WGS sequence"/>
</dbReference>
<accession>A0AAV6THN7</accession>
<dbReference type="EMBL" id="JAFNEN010004233">
    <property type="protein sequence ID" value="KAG8171257.1"/>
    <property type="molecule type" value="Genomic_DNA"/>
</dbReference>
<protein>
    <recommendedName>
        <fullName evidence="2">Reverse transcriptase/retrotransposon-derived protein RNase H-like domain-containing protein</fullName>
    </recommendedName>
</protein>
<dbReference type="InterPro" id="IPR041577">
    <property type="entry name" value="RT_RNaseH_2"/>
</dbReference>
<dbReference type="AlphaFoldDB" id="A0AAV6THN7"/>
<evidence type="ECO:0000313" key="4">
    <source>
        <dbReference type="Proteomes" id="UP000827092"/>
    </source>
</evidence>
<dbReference type="Pfam" id="PF17919">
    <property type="entry name" value="RT_RNaseH_2"/>
    <property type="match status" value="1"/>
</dbReference>
<evidence type="ECO:0000256" key="1">
    <source>
        <dbReference type="SAM" id="MobiDB-lite"/>
    </source>
</evidence>
<feature type="compositionally biased region" description="Basic and acidic residues" evidence="1">
    <location>
        <begin position="119"/>
        <end position="132"/>
    </location>
</feature>
<comment type="caution">
    <text evidence="3">The sequence shown here is derived from an EMBL/GenBank/DDBJ whole genome shotgun (WGS) entry which is preliminary data.</text>
</comment>
<feature type="region of interest" description="Disordered" evidence="1">
    <location>
        <begin position="110"/>
        <end position="132"/>
    </location>
</feature>
<organism evidence="3 4">
    <name type="scientific">Oedothorax gibbosus</name>
    <dbReference type="NCBI Taxonomy" id="931172"/>
    <lineage>
        <taxon>Eukaryota</taxon>
        <taxon>Metazoa</taxon>
        <taxon>Ecdysozoa</taxon>
        <taxon>Arthropoda</taxon>
        <taxon>Chelicerata</taxon>
        <taxon>Arachnida</taxon>
        <taxon>Araneae</taxon>
        <taxon>Araneomorphae</taxon>
        <taxon>Entelegynae</taxon>
        <taxon>Araneoidea</taxon>
        <taxon>Linyphiidae</taxon>
        <taxon>Erigoninae</taxon>
        <taxon>Oedothorax</taxon>
    </lineage>
</organism>
<gene>
    <name evidence="3" type="ORF">JTE90_000102</name>
</gene>
<evidence type="ECO:0000259" key="2">
    <source>
        <dbReference type="Pfam" id="PF17919"/>
    </source>
</evidence>
<feature type="domain" description="Reverse transcriptase/retrotransposon-derived protein RNase H-like" evidence="2">
    <location>
        <begin position="5"/>
        <end position="60"/>
    </location>
</feature>
<keyword evidence="4" id="KW-1185">Reference proteome</keyword>
<name>A0AAV6THN7_9ARAC</name>
<proteinExistence type="predicted"/>
<sequence>MPVKKGIGAVLSQEVDKRSVISYFSKSLSKPEREILRHEKRLLASQSRRTFHPYFYGGRFPRKNGYASLNMDWICRAGCPFLLHPNQGKEFTSAVFTGYGSGVKKTLGRTIPSSAADGDGGKTEKNDFEHHPLLTQSKIGTRSCPIFLAYRSEL</sequence>
<evidence type="ECO:0000313" key="3">
    <source>
        <dbReference type="EMBL" id="KAG8171257.1"/>
    </source>
</evidence>